<dbReference type="SUPFAM" id="SSF51735">
    <property type="entry name" value="NAD(P)-binding Rossmann-fold domains"/>
    <property type="match status" value="1"/>
</dbReference>
<evidence type="ECO:0000313" key="5">
    <source>
        <dbReference type="Proteomes" id="UP001497522"/>
    </source>
</evidence>
<evidence type="ECO:0000256" key="1">
    <source>
        <dbReference type="ARBA" id="ARBA00006484"/>
    </source>
</evidence>
<feature type="chain" id="PRO_5045194658" evidence="3">
    <location>
        <begin position="25"/>
        <end position="156"/>
    </location>
</feature>
<name>A0ABP1ASV1_9BRYO</name>
<accession>A0ABP1ASV1</accession>
<dbReference type="Gene3D" id="3.40.50.720">
    <property type="entry name" value="NAD(P)-binding Rossmann-like Domain"/>
    <property type="match status" value="1"/>
</dbReference>
<evidence type="ECO:0000256" key="2">
    <source>
        <dbReference type="ARBA" id="ARBA00023002"/>
    </source>
</evidence>
<dbReference type="PANTHER" id="PTHR24320:SF227">
    <property type="entry name" value="RETINOL DEHYDROGENASE 11"/>
    <property type="match status" value="1"/>
</dbReference>
<gene>
    <name evidence="4" type="ORF">CSSPJE1EN2_LOCUS8568</name>
</gene>
<dbReference type="InterPro" id="IPR036291">
    <property type="entry name" value="NAD(P)-bd_dom_sf"/>
</dbReference>
<keyword evidence="2" id="KW-0560">Oxidoreductase</keyword>
<feature type="signal peptide" evidence="3">
    <location>
        <begin position="1"/>
        <end position="24"/>
    </location>
</feature>
<dbReference type="PANTHER" id="PTHR24320">
    <property type="entry name" value="RETINOL DEHYDROGENASE"/>
    <property type="match status" value="1"/>
</dbReference>
<proteinExistence type="inferred from homology"/>
<evidence type="ECO:0000256" key="3">
    <source>
        <dbReference type="SAM" id="SignalP"/>
    </source>
</evidence>
<reference evidence="4" key="1">
    <citation type="submission" date="2024-03" db="EMBL/GenBank/DDBJ databases">
        <authorList>
            <consortium name="ELIXIR-Norway"/>
            <consortium name="Elixir Norway"/>
        </authorList>
    </citation>
    <scope>NUCLEOTIDE SEQUENCE</scope>
</reference>
<keyword evidence="3" id="KW-0732">Signal</keyword>
<evidence type="ECO:0000313" key="4">
    <source>
        <dbReference type="EMBL" id="CAK9865573.1"/>
    </source>
</evidence>
<keyword evidence="5" id="KW-1185">Reference proteome</keyword>
<comment type="similarity">
    <text evidence="1">Belongs to the short-chain dehydrogenases/reductases (SDR) family.</text>
</comment>
<organism evidence="4 5">
    <name type="scientific">Sphagnum jensenii</name>
    <dbReference type="NCBI Taxonomy" id="128206"/>
    <lineage>
        <taxon>Eukaryota</taxon>
        <taxon>Viridiplantae</taxon>
        <taxon>Streptophyta</taxon>
        <taxon>Embryophyta</taxon>
        <taxon>Bryophyta</taxon>
        <taxon>Sphagnophytina</taxon>
        <taxon>Sphagnopsida</taxon>
        <taxon>Sphagnales</taxon>
        <taxon>Sphagnaceae</taxon>
        <taxon>Sphagnum</taxon>
    </lineage>
</organism>
<sequence length="156" mass="17908">MCCFSSKNSFLPWLLAIFVHHLWLELQQEFLDPRRTCDVCEFSCDNKISQSSQSYEAFAAYGRSKLCNVLHSKELARRLQAERANVTANVLYPGCIDTNIGKAEIPLLRNKYVEGKSEQIIPRASQISYKFVAYNNRLSSSGGSRHERREKNLQTQ</sequence>
<dbReference type="Proteomes" id="UP001497522">
    <property type="component" value="Chromosome 15"/>
</dbReference>
<dbReference type="EMBL" id="OZ023716">
    <property type="protein sequence ID" value="CAK9865573.1"/>
    <property type="molecule type" value="Genomic_DNA"/>
</dbReference>
<protein>
    <submittedName>
        <fullName evidence="4">Uncharacterized protein</fullName>
    </submittedName>
</protein>